<name>A0A067MNH3_BOTB1</name>
<dbReference type="EMBL" id="KL198044">
    <property type="protein sequence ID" value="KDQ13412.1"/>
    <property type="molecule type" value="Genomic_DNA"/>
</dbReference>
<evidence type="ECO:0000313" key="2">
    <source>
        <dbReference type="EMBL" id="KDQ13412.1"/>
    </source>
</evidence>
<sequence length="313" mass="34744">MRTLPSLARPASRWLFRSISQPSAASLICAKYLARSLQSSAGGPSSQPRAEPVAKTSDTKEDGEEGVPPLPILPRPLGVSQRPTTLPQTWAETRAELLDREKHLQKRQHLVKQATRGYFHDFHQLKHHGGKMWVAPKVLIREDKALYFPDIAGTALNPKEKAHTTTIGAGKISVVSMLSTKISEMHTQSFVTPTLEKFQFDERFKYIQINIQENPLKSFLVSLFLASLRQAVPAHFHSSYLVSGQNLEYLREPLGMENKHIGYVYLVDSDLRVRWAGCGFAAEGESEALANCTRVLVDRLQPAGGAPVEGKPA</sequence>
<evidence type="ECO:0008006" key="4">
    <source>
        <dbReference type="Google" id="ProtNLM"/>
    </source>
</evidence>
<dbReference type="OrthoDB" id="17089at2759"/>
<dbReference type="HOGENOM" id="CLU_047290_0_0_1"/>
<dbReference type="PANTHER" id="PTHR28106:SF1">
    <property type="entry name" value="MITOCHONDRIAL ATPASE COMPLEX SUBUNIT ATP10"/>
    <property type="match status" value="1"/>
</dbReference>
<organism evidence="2 3">
    <name type="scientific">Botryobasidium botryosum (strain FD-172 SS1)</name>
    <dbReference type="NCBI Taxonomy" id="930990"/>
    <lineage>
        <taxon>Eukaryota</taxon>
        <taxon>Fungi</taxon>
        <taxon>Dikarya</taxon>
        <taxon>Basidiomycota</taxon>
        <taxon>Agaricomycotina</taxon>
        <taxon>Agaricomycetes</taxon>
        <taxon>Cantharellales</taxon>
        <taxon>Botryobasidiaceae</taxon>
        <taxon>Botryobasidium</taxon>
    </lineage>
</organism>
<dbReference type="Pfam" id="PF05176">
    <property type="entry name" value="ATP-synt_10"/>
    <property type="match status" value="1"/>
</dbReference>
<protein>
    <recommendedName>
        <fullName evidence="4">Mitochondrial ATPase complex subunit ATP10</fullName>
    </recommendedName>
</protein>
<dbReference type="FunCoup" id="A0A067MNH3">
    <property type="interactions" value="37"/>
</dbReference>
<dbReference type="STRING" id="930990.A0A067MNH3"/>
<dbReference type="GO" id="GO:0005743">
    <property type="term" value="C:mitochondrial inner membrane"/>
    <property type="evidence" value="ECO:0007669"/>
    <property type="project" value="TreeGrafter"/>
</dbReference>
<gene>
    <name evidence="2" type="ORF">BOTBODRAFT_33717</name>
</gene>
<proteinExistence type="predicted"/>
<dbReference type="GO" id="GO:0033615">
    <property type="term" value="P:mitochondrial proton-transporting ATP synthase complex assembly"/>
    <property type="evidence" value="ECO:0007669"/>
    <property type="project" value="TreeGrafter"/>
</dbReference>
<feature type="region of interest" description="Disordered" evidence="1">
    <location>
        <begin position="38"/>
        <end position="84"/>
    </location>
</feature>
<accession>A0A067MNH3</accession>
<feature type="compositionally biased region" description="Polar residues" evidence="1">
    <location>
        <begin position="38"/>
        <end position="48"/>
    </location>
</feature>
<dbReference type="InterPro" id="IPR007849">
    <property type="entry name" value="ATP10"/>
</dbReference>
<dbReference type="InParanoid" id="A0A067MNH3"/>
<dbReference type="Proteomes" id="UP000027195">
    <property type="component" value="Unassembled WGS sequence"/>
</dbReference>
<dbReference type="PANTHER" id="PTHR28106">
    <property type="entry name" value="MITOCHONDRIAL ATPASE COMPLEX SUBUNIT ATP10"/>
    <property type="match status" value="1"/>
</dbReference>
<keyword evidence="3" id="KW-1185">Reference proteome</keyword>
<reference evidence="3" key="1">
    <citation type="journal article" date="2014" name="Proc. Natl. Acad. Sci. U.S.A.">
        <title>Extensive sampling of basidiomycete genomes demonstrates inadequacy of the white-rot/brown-rot paradigm for wood decay fungi.</title>
        <authorList>
            <person name="Riley R."/>
            <person name="Salamov A.A."/>
            <person name="Brown D.W."/>
            <person name="Nagy L.G."/>
            <person name="Floudas D."/>
            <person name="Held B.W."/>
            <person name="Levasseur A."/>
            <person name="Lombard V."/>
            <person name="Morin E."/>
            <person name="Otillar R."/>
            <person name="Lindquist E.A."/>
            <person name="Sun H."/>
            <person name="LaButti K.M."/>
            <person name="Schmutz J."/>
            <person name="Jabbour D."/>
            <person name="Luo H."/>
            <person name="Baker S.E."/>
            <person name="Pisabarro A.G."/>
            <person name="Walton J.D."/>
            <person name="Blanchette R.A."/>
            <person name="Henrissat B."/>
            <person name="Martin F."/>
            <person name="Cullen D."/>
            <person name="Hibbett D.S."/>
            <person name="Grigoriev I.V."/>
        </authorList>
    </citation>
    <scope>NUCLEOTIDE SEQUENCE [LARGE SCALE GENOMIC DNA]</scope>
    <source>
        <strain evidence="3">FD-172 SS1</strain>
    </source>
</reference>
<dbReference type="AlphaFoldDB" id="A0A067MNH3"/>
<evidence type="ECO:0000256" key="1">
    <source>
        <dbReference type="SAM" id="MobiDB-lite"/>
    </source>
</evidence>
<evidence type="ECO:0000313" key="3">
    <source>
        <dbReference type="Proteomes" id="UP000027195"/>
    </source>
</evidence>